<protein>
    <submittedName>
        <fullName evidence="2">Uncharacterized protein</fullName>
    </submittedName>
</protein>
<comment type="caution">
    <text evidence="2">The sequence shown here is derived from an EMBL/GenBank/DDBJ whole genome shotgun (WGS) entry which is preliminary data.</text>
</comment>
<keyword evidence="3" id="KW-1185">Reference proteome</keyword>
<organism evidence="2 3">
    <name type="scientific">Deinococcus marmoris</name>
    <dbReference type="NCBI Taxonomy" id="249408"/>
    <lineage>
        <taxon>Bacteria</taxon>
        <taxon>Thermotogati</taxon>
        <taxon>Deinococcota</taxon>
        <taxon>Deinococci</taxon>
        <taxon>Deinococcales</taxon>
        <taxon>Deinococcaceae</taxon>
        <taxon>Deinococcus</taxon>
    </lineage>
</organism>
<keyword evidence="1" id="KW-0812">Transmembrane</keyword>
<sequence length="45" mass="5078">MNEDKPINTVKRWLRQHWKMTLGVGFAFALWTTVAVNTGQGGLGF</sequence>
<evidence type="ECO:0000313" key="3">
    <source>
        <dbReference type="Proteomes" id="UP000186607"/>
    </source>
</evidence>
<keyword evidence="1" id="KW-1133">Transmembrane helix</keyword>
<dbReference type="EMBL" id="MSTI01000151">
    <property type="protein sequence ID" value="OLV16227.1"/>
    <property type="molecule type" value="Genomic_DNA"/>
</dbReference>
<dbReference type="RefSeq" id="WP_175607502.1">
    <property type="nucleotide sequence ID" value="NZ_MSTI01000151.1"/>
</dbReference>
<feature type="transmembrane region" description="Helical" evidence="1">
    <location>
        <begin position="20"/>
        <end position="39"/>
    </location>
</feature>
<dbReference type="Proteomes" id="UP000186607">
    <property type="component" value="Unassembled WGS sequence"/>
</dbReference>
<evidence type="ECO:0000256" key="1">
    <source>
        <dbReference type="SAM" id="Phobius"/>
    </source>
</evidence>
<dbReference type="STRING" id="249408.BOO71_0012529"/>
<name>A0A1U7NTJ9_9DEIO</name>
<evidence type="ECO:0000313" key="2">
    <source>
        <dbReference type="EMBL" id="OLV16227.1"/>
    </source>
</evidence>
<dbReference type="AlphaFoldDB" id="A0A1U7NTJ9"/>
<proteinExistence type="predicted"/>
<reference evidence="2 3" key="1">
    <citation type="submission" date="2017-01" db="EMBL/GenBank/DDBJ databases">
        <title>Genome Analysis of Deinococcus marmoris KOPRI26562.</title>
        <authorList>
            <person name="Kim J.H."/>
            <person name="Oh H.-M."/>
        </authorList>
    </citation>
    <scope>NUCLEOTIDE SEQUENCE [LARGE SCALE GENOMIC DNA]</scope>
    <source>
        <strain evidence="2 3">KOPRI26562</strain>
    </source>
</reference>
<gene>
    <name evidence="2" type="ORF">BOO71_0012529</name>
</gene>
<keyword evidence="1" id="KW-0472">Membrane</keyword>
<accession>A0A1U7NTJ9</accession>